<comment type="caution">
    <text evidence="2">The sequence shown here is derived from an EMBL/GenBank/DDBJ whole genome shotgun (WGS) entry which is preliminary data.</text>
</comment>
<organism evidence="2 3">
    <name type="scientific">Desmophyllum pertusum</name>
    <dbReference type="NCBI Taxonomy" id="174260"/>
    <lineage>
        <taxon>Eukaryota</taxon>
        <taxon>Metazoa</taxon>
        <taxon>Cnidaria</taxon>
        <taxon>Anthozoa</taxon>
        <taxon>Hexacorallia</taxon>
        <taxon>Scleractinia</taxon>
        <taxon>Caryophylliina</taxon>
        <taxon>Caryophylliidae</taxon>
        <taxon>Desmophyllum</taxon>
    </lineage>
</organism>
<evidence type="ECO:0000313" key="3">
    <source>
        <dbReference type="Proteomes" id="UP001163046"/>
    </source>
</evidence>
<feature type="region of interest" description="Disordered" evidence="1">
    <location>
        <begin position="172"/>
        <end position="203"/>
    </location>
</feature>
<proteinExistence type="predicted"/>
<dbReference type="AlphaFoldDB" id="A0A9W9Z0V8"/>
<reference evidence="2" key="1">
    <citation type="submission" date="2023-01" db="EMBL/GenBank/DDBJ databases">
        <title>Genome assembly of the deep-sea coral Lophelia pertusa.</title>
        <authorList>
            <person name="Herrera S."/>
            <person name="Cordes E."/>
        </authorList>
    </citation>
    <scope>NUCLEOTIDE SEQUENCE</scope>
    <source>
        <strain evidence="2">USNM1676648</strain>
        <tissue evidence="2">Polyp</tissue>
    </source>
</reference>
<keyword evidence="3" id="KW-1185">Reference proteome</keyword>
<evidence type="ECO:0000313" key="2">
    <source>
        <dbReference type="EMBL" id="KAJ7371633.1"/>
    </source>
</evidence>
<dbReference type="Proteomes" id="UP001163046">
    <property type="component" value="Unassembled WGS sequence"/>
</dbReference>
<sequence>MAALFSTCYDAKCSAFQITRLIYVHCVSKEEFSVHLKGFPCAALCCKEIHWSYLESMAERRVCLVPKFNDDALVEELFDGLSSPVLIRTNSSCDITFVNPDDNSEESTGALIWDFEVLRRNSSAAVVQASTIFEAKAIDGCCQWLNATAAISHEVWHVWYLLCPKESVVESGPESPDLSIQDDEHDDSDEEHDQDRQTNDDLQAESFQVKGSFHEERYQQALSLCDNAKR</sequence>
<evidence type="ECO:0000256" key="1">
    <source>
        <dbReference type="SAM" id="MobiDB-lite"/>
    </source>
</evidence>
<gene>
    <name evidence="2" type="ORF">OS493_024312</name>
</gene>
<name>A0A9W9Z0V8_9CNID</name>
<protein>
    <submittedName>
        <fullName evidence="2">Uncharacterized protein</fullName>
    </submittedName>
</protein>
<feature type="compositionally biased region" description="Acidic residues" evidence="1">
    <location>
        <begin position="180"/>
        <end position="192"/>
    </location>
</feature>
<accession>A0A9W9Z0V8</accession>
<dbReference type="EMBL" id="MU826844">
    <property type="protein sequence ID" value="KAJ7371633.1"/>
    <property type="molecule type" value="Genomic_DNA"/>
</dbReference>